<dbReference type="PANTHER" id="PTHR39430:SF1">
    <property type="entry name" value="PROTEASE"/>
    <property type="match status" value="1"/>
</dbReference>
<protein>
    <submittedName>
        <fullName evidence="3">Putative Abortive infection protein</fullName>
    </submittedName>
</protein>
<feature type="transmembrane region" description="Helical" evidence="1">
    <location>
        <begin position="95"/>
        <end position="116"/>
    </location>
</feature>
<dbReference type="AlphaFoldDB" id="E6QIN6"/>
<dbReference type="PANTHER" id="PTHR39430">
    <property type="entry name" value="MEMBRANE-ASSOCIATED PROTEASE-RELATED"/>
    <property type="match status" value="1"/>
</dbReference>
<dbReference type="InterPro" id="IPR003675">
    <property type="entry name" value="Rce1/LyrA-like_dom"/>
</dbReference>
<feature type="transmembrane region" description="Helical" evidence="1">
    <location>
        <begin position="49"/>
        <end position="74"/>
    </location>
</feature>
<dbReference type="EMBL" id="CABQ01000064">
    <property type="protein sequence ID" value="CBI07102.1"/>
    <property type="molecule type" value="Genomic_DNA"/>
</dbReference>
<evidence type="ECO:0000313" key="3">
    <source>
        <dbReference type="EMBL" id="CBI07102.1"/>
    </source>
</evidence>
<feature type="transmembrane region" description="Helical" evidence="1">
    <location>
        <begin position="210"/>
        <end position="228"/>
    </location>
</feature>
<organism evidence="3">
    <name type="scientific">mine drainage metagenome</name>
    <dbReference type="NCBI Taxonomy" id="410659"/>
    <lineage>
        <taxon>unclassified sequences</taxon>
        <taxon>metagenomes</taxon>
        <taxon>ecological metagenomes</taxon>
    </lineage>
</organism>
<feature type="transmembrane region" description="Helical" evidence="1">
    <location>
        <begin position="309"/>
        <end position="330"/>
    </location>
</feature>
<reference evidence="3" key="1">
    <citation type="submission" date="2009-10" db="EMBL/GenBank/DDBJ databases">
        <title>Diversity of trophic interactions inside an arsenic-rich microbial ecosystem.</title>
        <authorList>
            <person name="Bertin P.N."/>
            <person name="Heinrich-Salmeron A."/>
            <person name="Pelletier E."/>
            <person name="Goulhen-Chollet F."/>
            <person name="Arsene-Ploetze F."/>
            <person name="Gallien S."/>
            <person name="Calteau A."/>
            <person name="Vallenet D."/>
            <person name="Casiot C."/>
            <person name="Chane-Woon-Ming B."/>
            <person name="Giloteaux L."/>
            <person name="Barakat M."/>
            <person name="Bonnefoy V."/>
            <person name="Bruneel O."/>
            <person name="Chandler M."/>
            <person name="Cleiss J."/>
            <person name="Duran R."/>
            <person name="Elbaz-Poulichet F."/>
            <person name="Fonknechten N."/>
            <person name="Lauga B."/>
            <person name="Mornico D."/>
            <person name="Ortet P."/>
            <person name="Schaeffer C."/>
            <person name="Siguier P."/>
            <person name="Alexander Thil Smith A."/>
            <person name="Van Dorsselaer A."/>
            <person name="Weissenbach J."/>
            <person name="Medigue C."/>
            <person name="Le Paslier D."/>
        </authorList>
    </citation>
    <scope>NUCLEOTIDE SEQUENCE</scope>
</reference>
<proteinExistence type="predicted"/>
<evidence type="ECO:0000259" key="2">
    <source>
        <dbReference type="Pfam" id="PF02517"/>
    </source>
</evidence>
<evidence type="ECO:0000256" key="1">
    <source>
        <dbReference type="SAM" id="Phobius"/>
    </source>
</evidence>
<gene>
    <name evidence="3" type="ORF">CARN6_0416</name>
</gene>
<comment type="caution">
    <text evidence="3">The sequence shown here is derived from an EMBL/GenBank/DDBJ whole genome shotgun (WGS) entry which is preliminary data.</text>
</comment>
<dbReference type="GO" id="GO:0080120">
    <property type="term" value="P:CAAX-box protein maturation"/>
    <property type="evidence" value="ECO:0007669"/>
    <property type="project" value="UniProtKB-ARBA"/>
</dbReference>
<keyword evidence="1" id="KW-0812">Transmembrane</keyword>
<accession>E6QIN6</accession>
<feature type="domain" description="CAAX prenyl protease 2/Lysostaphin resistance protein A-like" evidence="2">
    <location>
        <begin position="175"/>
        <end position="270"/>
    </location>
</feature>
<sequence length="338" mass="36107">MSDQPESADENPEQQKEGKLAFAAVESAPEPFETRVMNWVLFGRDGLRAGWSIALFVTAFFVFLSVGGFFAILISGHGVQEQVASLAHGLSARMLMAQEGISVFGLLGAGLVMALIEKRRLGDYNLADRRFPAHIVAGLVGGFLALSGLVLALRAGGWIGFGQRAPSGFVVVGNALTWGAGFLLVALFEEGAFRCYLLRTFHRGFGGGDWGWWAAALVSSAMFGSIHFSNHGEGWIGVGAAAGIGVVFCCSVRWTGSAWWAIGFHAAWDWTQTFFYGTADSGIVPTGHWLSTQPAGNPLWSGGATGPEGSLAIVPLLVLVLITLFLGYGWRQRRDSAF</sequence>
<feature type="transmembrane region" description="Helical" evidence="1">
    <location>
        <begin position="131"/>
        <end position="153"/>
    </location>
</feature>
<dbReference type="GO" id="GO:0004175">
    <property type="term" value="F:endopeptidase activity"/>
    <property type="evidence" value="ECO:0007669"/>
    <property type="project" value="UniProtKB-ARBA"/>
</dbReference>
<feature type="transmembrane region" description="Helical" evidence="1">
    <location>
        <begin position="165"/>
        <end position="188"/>
    </location>
</feature>
<keyword evidence="1" id="KW-0472">Membrane</keyword>
<dbReference type="Pfam" id="PF02517">
    <property type="entry name" value="Rce1-like"/>
    <property type="match status" value="1"/>
</dbReference>
<name>E6QIN6_9ZZZZ</name>
<keyword evidence="1" id="KW-1133">Transmembrane helix</keyword>
<feature type="transmembrane region" description="Helical" evidence="1">
    <location>
        <begin position="235"/>
        <end position="254"/>
    </location>
</feature>